<evidence type="ECO:0008006" key="4">
    <source>
        <dbReference type="Google" id="ProtNLM"/>
    </source>
</evidence>
<evidence type="ECO:0000313" key="3">
    <source>
        <dbReference type="Proteomes" id="UP000059188"/>
    </source>
</evidence>
<dbReference type="AlphaFoldDB" id="A0A0B7FIZ2"/>
<evidence type="ECO:0000313" key="2">
    <source>
        <dbReference type="EMBL" id="CEL56899.1"/>
    </source>
</evidence>
<dbReference type="Proteomes" id="UP000059188">
    <property type="component" value="Unassembled WGS sequence"/>
</dbReference>
<reference evidence="2 3" key="1">
    <citation type="submission" date="2014-11" db="EMBL/GenBank/DDBJ databases">
        <authorList>
            <person name="Wibberg Daniel"/>
        </authorList>
    </citation>
    <scope>NUCLEOTIDE SEQUENCE [LARGE SCALE GENOMIC DNA]</scope>
    <source>
        <strain evidence="2">Rhizoctonia solani AG1-IB 7/3/14</strain>
    </source>
</reference>
<organism evidence="2 3">
    <name type="scientific">Thanatephorus cucumeris (strain AG1-IB / isolate 7/3/14)</name>
    <name type="common">Lettuce bottom rot fungus</name>
    <name type="synonym">Rhizoctonia solani</name>
    <dbReference type="NCBI Taxonomy" id="1108050"/>
    <lineage>
        <taxon>Eukaryota</taxon>
        <taxon>Fungi</taxon>
        <taxon>Dikarya</taxon>
        <taxon>Basidiomycota</taxon>
        <taxon>Agaricomycotina</taxon>
        <taxon>Agaricomycetes</taxon>
        <taxon>Cantharellales</taxon>
        <taxon>Ceratobasidiaceae</taxon>
        <taxon>Rhizoctonia</taxon>
        <taxon>Rhizoctonia solani AG-1</taxon>
    </lineage>
</organism>
<sequence length="454" mass="50825">MSRPFCERCLQDGYGCLGYEDRKPRARNHRQVSDGSTHSQSRPAVPAVPMNTTISEPANSFIARLPEDGQGGIRGTMDHVVRPSVLGAAMLYRISGSFPSVDQEHGITNSPGEFEQSWPQDPNQLRQAFYSKRALDRDIESTLTSNGPTKAMDDFCQSIPPSVDAKETMREIYFGHVLETYSFQRMDHWFMPPPAEISSLLSLQLIKSKRMMWVMYFAAKVFQLLHQKTQNQSTTAIKHLEWIDKLEQKFTTTSRSSPPLGDIAERLMVHLELASLKFSLADPTSGYGLLRNSLPKFLQLAAADTDLLVEQPGGNLVVSLSRALGASRYELRRFALYDTVSAFLLGVPTLAEYGYDGECDSERNGFEWTHGIPVALLQVISQVTSWRAGSRVALDDWRTLERRAMTWKSPYAGLSEVSAADSADRERAAVQEGWRHVTLIYIYMVRSASAIVTG</sequence>
<dbReference type="EMBL" id="LN679125">
    <property type="protein sequence ID" value="CEL56899.1"/>
    <property type="molecule type" value="Genomic_DNA"/>
</dbReference>
<dbReference type="OrthoDB" id="4491390at2759"/>
<feature type="compositionally biased region" description="Polar residues" evidence="1">
    <location>
        <begin position="33"/>
        <end position="42"/>
    </location>
</feature>
<gene>
    <name evidence="2" type="ORF">RSOLAG1IB_08177</name>
</gene>
<accession>A0A0B7FIZ2</accession>
<name>A0A0B7FIZ2_THACB</name>
<dbReference type="STRING" id="1108050.A0A0B7FIZ2"/>
<protein>
    <recommendedName>
        <fullName evidence="4">Fungal zn(2)-Cys(6) binuclear cluster domain-containing protein</fullName>
    </recommendedName>
</protein>
<evidence type="ECO:0000256" key="1">
    <source>
        <dbReference type="SAM" id="MobiDB-lite"/>
    </source>
</evidence>
<proteinExistence type="predicted"/>
<keyword evidence="3" id="KW-1185">Reference proteome</keyword>
<feature type="region of interest" description="Disordered" evidence="1">
    <location>
        <begin position="27"/>
        <end position="48"/>
    </location>
</feature>